<dbReference type="Proteomes" id="UP000249254">
    <property type="component" value="Unassembled WGS sequence"/>
</dbReference>
<dbReference type="Pfam" id="PF01381">
    <property type="entry name" value="HTH_3"/>
    <property type="match status" value="1"/>
</dbReference>
<dbReference type="PROSITE" id="PS50943">
    <property type="entry name" value="HTH_CROC1"/>
    <property type="match status" value="1"/>
</dbReference>
<comment type="caution">
    <text evidence="2">The sequence shown here is derived from an EMBL/GenBank/DDBJ whole genome shotgun (WGS) entry which is preliminary data.</text>
</comment>
<protein>
    <submittedName>
        <fullName evidence="2">Transcriptional regulator</fullName>
    </submittedName>
</protein>
<dbReference type="InterPro" id="IPR010982">
    <property type="entry name" value="Lambda_DNA-bd_dom_sf"/>
</dbReference>
<dbReference type="Gene3D" id="1.10.260.40">
    <property type="entry name" value="lambda repressor-like DNA-binding domains"/>
    <property type="match status" value="1"/>
</dbReference>
<dbReference type="AlphaFoldDB" id="A0A328AJB5"/>
<dbReference type="SMART" id="SM00530">
    <property type="entry name" value="HTH_XRE"/>
    <property type="match status" value="1"/>
</dbReference>
<dbReference type="EMBL" id="QFYQ01000001">
    <property type="protein sequence ID" value="RAK54525.1"/>
    <property type="molecule type" value="Genomic_DNA"/>
</dbReference>
<dbReference type="RefSeq" id="WP_111528276.1">
    <property type="nucleotide sequence ID" value="NZ_JBHRSG010000004.1"/>
</dbReference>
<feature type="domain" description="HTH cro/C1-type" evidence="1">
    <location>
        <begin position="20"/>
        <end position="74"/>
    </location>
</feature>
<dbReference type="SUPFAM" id="SSF47413">
    <property type="entry name" value="lambda repressor-like DNA-binding domains"/>
    <property type="match status" value="1"/>
</dbReference>
<evidence type="ECO:0000313" key="2">
    <source>
        <dbReference type="EMBL" id="RAK54525.1"/>
    </source>
</evidence>
<evidence type="ECO:0000259" key="1">
    <source>
        <dbReference type="PROSITE" id="PS50943"/>
    </source>
</evidence>
<sequence>MADGEDGEAHAVDRHVGLQIRLRRKALQVSQERLAEAIGVTFQQVQKYERGANRVSASMLWDIARVLKTHPAAFFPGEHDAEPAAADQVLTSARAFLLTPEGIDLADCFPRVRRPGARRAVLDLVRACVRDGG</sequence>
<keyword evidence="3" id="KW-1185">Reference proteome</keyword>
<gene>
    <name evidence="2" type="ORF">DJ017_08325</name>
</gene>
<proteinExistence type="predicted"/>
<name>A0A328AJB5_9CAUL</name>
<dbReference type="CDD" id="cd00093">
    <property type="entry name" value="HTH_XRE"/>
    <property type="match status" value="1"/>
</dbReference>
<reference evidence="3" key="1">
    <citation type="submission" date="2018-05" db="EMBL/GenBank/DDBJ databases">
        <authorList>
            <person name="Li X."/>
        </authorList>
    </citation>
    <scope>NUCLEOTIDE SEQUENCE [LARGE SCALE GENOMIC DNA]</scope>
    <source>
        <strain evidence="3">LX32</strain>
    </source>
</reference>
<dbReference type="GO" id="GO:0003677">
    <property type="term" value="F:DNA binding"/>
    <property type="evidence" value="ECO:0007669"/>
    <property type="project" value="InterPro"/>
</dbReference>
<organism evidence="2 3">
    <name type="scientific">Phenylobacterium soli</name>
    <dbReference type="NCBI Taxonomy" id="2170551"/>
    <lineage>
        <taxon>Bacteria</taxon>
        <taxon>Pseudomonadati</taxon>
        <taxon>Pseudomonadota</taxon>
        <taxon>Alphaproteobacteria</taxon>
        <taxon>Caulobacterales</taxon>
        <taxon>Caulobacteraceae</taxon>
        <taxon>Phenylobacterium</taxon>
    </lineage>
</organism>
<accession>A0A328AJB5</accession>
<evidence type="ECO:0000313" key="3">
    <source>
        <dbReference type="Proteomes" id="UP000249254"/>
    </source>
</evidence>
<dbReference type="InterPro" id="IPR001387">
    <property type="entry name" value="Cro/C1-type_HTH"/>
</dbReference>
<dbReference type="OrthoDB" id="7923537at2"/>